<sequence>MNLNDLITQTSEWLKGTGAHSDIVISSRIRLARNLIGATFNSRASEEKRNEIISLLRPVIKSTDSLRNSLWIDIDKLSRLDLQFLIERHLISHELAGGEGARAAIISEMETISLMINEEDHLRLQTIQSGLALMDAWRIVNKVEGELADRIGFAFSQEFGYLTACPTNVGTGMRASVMLHLPSLVITRQIEKISQAVAKIGFVVRGFYGEGTEPIGDYFQISNQVTLGQSEEEIISNIEQIIHQIIGHEENARQFLLTRRKKQIEDRVFRAYGTLAYARRIDSNEAIKLLSTLRLGIELDFIKNLDHHILNELLIAIQPAHLQKLNGKALTAVERDIKRAELIRKKIKK</sequence>
<protein>
    <recommendedName>
        <fullName evidence="5">Protein-arginine kinase</fullName>
        <ecNumber evidence="5">2.7.14.1</ecNumber>
    </recommendedName>
</protein>
<keyword evidence="4 5" id="KW-0067">ATP-binding</keyword>
<evidence type="ECO:0000256" key="1">
    <source>
        <dbReference type="ARBA" id="ARBA00022679"/>
    </source>
</evidence>
<feature type="binding site" evidence="5 6">
    <location>
        <position position="123"/>
    </location>
    <ligand>
        <name>ATP</name>
        <dbReference type="ChEBI" id="CHEBI:30616"/>
    </ligand>
</feature>
<dbReference type="Proteomes" id="UP000266287">
    <property type="component" value="Unassembled WGS sequence"/>
</dbReference>
<comment type="activity regulation">
    <text evidence="5">Appears to be allosterically activated by the binding of pArg-containing polypeptides to the pArg-binding pocket localized in the C-terminal domain of McsB.</text>
</comment>
<keyword evidence="2 5" id="KW-0547">Nucleotide-binding</keyword>
<dbReference type="GO" id="GO:0046314">
    <property type="term" value="P:phosphocreatine biosynthetic process"/>
    <property type="evidence" value="ECO:0007669"/>
    <property type="project" value="InterPro"/>
</dbReference>
<dbReference type="GO" id="GO:0004111">
    <property type="term" value="F:creatine kinase activity"/>
    <property type="evidence" value="ECO:0007669"/>
    <property type="project" value="InterPro"/>
</dbReference>
<dbReference type="EC" id="2.7.14.1" evidence="5"/>
<reference evidence="9 10" key="1">
    <citation type="submission" date="2018-08" db="EMBL/GenBank/DDBJ databases">
        <title>Draft genome of candidate division NPL-UPA2 bacterium Unc8 that adapted to ultra-basic serpentinizing groundwater.</title>
        <authorList>
            <person name="Ishii S."/>
            <person name="Suzuki S."/>
            <person name="Nealson K.H."/>
        </authorList>
    </citation>
    <scope>NUCLEOTIDE SEQUENCE [LARGE SCALE GENOMIC DNA]</scope>
    <source>
        <strain evidence="9">Unc8</strain>
    </source>
</reference>
<dbReference type="GO" id="GO:0005524">
    <property type="term" value="F:ATP binding"/>
    <property type="evidence" value="ECO:0007669"/>
    <property type="project" value="UniProtKB-UniRule"/>
</dbReference>
<name>A0A399FX28_UNCN2</name>
<gene>
    <name evidence="5" type="primary">mcsB</name>
    <name evidence="9" type="ORF">B9J77_00075</name>
</gene>
<feature type="binding site" evidence="5 6">
    <location>
        <begin position="26"/>
        <end position="30"/>
    </location>
    <ligand>
        <name>ATP</name>
        <dbReference type="ChEBI" id="CHEBI:30616"/>
    </ligand>
</feature>
<feature type="short sequence motif" description="RDXXRA motif of the pArg binding pocket involved in allosteric regulation" evidence="5">
    <location>
        <begin position="335"/>
        <end position="340"/>
    </location>
</feature>
<dbReference type="InterPro" id="IPR023660">
    <property type="entry name" value="Arg_Kinase"/>
</dbReference>
<evidence type="ECO:0000256" key="2">
    <source>
        <dbReference type="ARBA" id="ARBA00022741"/>
    </source>
</evidence>
<evidence type="ECO:0000256" key="6">
    <source>
        <dbReference type="PROSITE-ProRule" id="PRU00843"/>
    </source>
</evidence>
<dbReference type="SUPFAM" id="SSF55931">
    <property type="entry name" value="Glutamine synthetase/guanido kinase"/>
    <property type="match status" value="1"/>
</dbReference>
<dbReference type="Pfam" id="PF00217">
    <property type="entry name" value="ATP-gua_Ptrans"/>
    <property type="match status" value="1"/>
</dbReference>
<feature type="binding site" evidence="6">
    <location>
        <begin position="205"/>
        <end position="210"/>
    </location>
    <ligand>
        <name>ATP</name>
        <dbReference type="ChEBI" id="CHEBI:30616"/>
    </ligand>
</feature>
<dbReference type="Gene3D" id="3.30.590.10">
    <property type="entry name" value="Glutamine synthetase/guanido kinase, catalytic domain"/>
    <property type="match status" value="1"/>
</dbReference>
<evidence type="ECO:0000313" key="10">
    <source>
        <dbReference type="Proteomes" id="UP000266287"/>
    </source>
</evidence>
<dbReference type="InterPro" id="IPR022414">
    <property type="entry name" value="ATP-guanido_PTrfase_cat"/>
</dbReference>
<comment type="catalytic activity">
    <reaction evidence="5">
        <text>L-arginyl-[protein] + ATP = N(omega)-phospho-L-arginyl-[protein] + ADP + H(+)</text>
        <dbReference type="Rhea" id="RHEA:43384"/>
        <dbReference type="Rhea" id="RHEA-COMP:10532"/>
        <dbReference type="Rhea" id="RHEA-COMP:10533"/>
        <dbReference type="ChEBI" id="CHEBI:15378"/>
        <dbReference type="ChEBI" id="CHEBI:29965"/>
        <dbReference type="ChEBI" id="CHEBI:30616"/>
        <dbReference type="ChEBI" id="CHEBI:83226"/>
        <dbReference type="ChEBI" id="CHEBI:456216"/>
        <dbReference type="EC" id="2.7.14.1"/>
    </reaction>
</comment>
<feature type="domain" description="Phosphagen kinase C-terminal" evidence="8">
    <location>
        <begin position="23"/>
        <end position="252"/>
    </location>
</feature>
<dbReference type="GO" id="GO:0005615">
    <property type="term" value="C:extracellular space"/>
    <property type="evidence" value="ECO:0007669"/>
    <property type="project" value="TreeGrafter"/>
</dbReference>
<comment type="function">
    <text evidence="5">Catalyzes the specific phosphorylation of arginine residues in proteins.</text>
</comment>
<feature type="binding site" evidence="5 6">
    <location>
        <position position="89"/>
    </location>
    <ligand>
        <name>ATP</name>
        <dbReference type="ChEBI" id="CHEBI:30616"/>
    </ligand>
</feature>
<feature type="binding site" evidence="5 6">
    <location>
        <begin position="174"/>
        <end position="178"/>
    </location>
    <ligand>
        <name>ATP</name>
        <dbReference type="ChEBI" id="CHEBI:30616"/>
    </ligand>
</feature>
<evidence type="ECO:0000256" key="4">
    <source>
        <dbReference type="ARBA" id="ARBA00022840"/>
    </source>
</evidence>
<dbReference type="PANTHER" id="PTHR11547:SF38">
    <property type="entry name" value="ARGININE KINASE 1-RELATED"/>
    <property type="match status" value="1"/>
</dbReference>
<dbReference type="HAMAP" id="MF_00602">
    <property type="entry name" value="Prot_Arg_kinase"/>
    <property type="match status" value="1"/>
</dbReference>
<dbReference type="AlphaFoldDB" id="A0A399FX28"/>
<dbReference type="CDD" id="cd07930">
    <property type="entry name" value="bacterial_phosphagen_kinase"/>
    <property type="match status" value="1"/>
</dbReference>
<dbReference type="NCBIfam" id="NF002194">
    <property type="entry name" value="PRK01059.1-4"/>
    <property type="match status" value="1"/>
</dbReference>
<dbReference type="InterPro" id="IPR014746">
    <property type="entry name" value="Gln_synth/guanido_kin_cat_dom"/>
</dbReference>
<proteinExistence type="inferred from homology"/>
<dbReference type="PROSITE" id="PS00112">
    <property type="entry name" value="PHOSPHAGEN_KINASE"/>
    <property type="match status" value="1"/>
</dbReference>
<keyword evidence="3 5" id="KW-0418">Kinase</keyword>
<dbReference type="PANTHER" id="PTHR11547">
    <property type="entry name" value="ARGININE OR CREATINE KINASE"/>
    <property type="match status" value="1"/>
</dbReference>
<evidence type="ECO:0000259" key="8">
    <source>
        <dbReference type="PROSITE" id="PS51510"/>
    </source>
</evidence>
<comment type="similarity">
    <text evidence="5 6 7">Belongs to the ATP:guanido phosphotransferase family.</text>
</comment>
<dbReference type="GO" id="GO:1990424">
    <property type="term" value="F:protein arginine kinase activity"/>
    <property type="evidence" value="ECO:0007669"/>
    <property type="project" value="UniProtKB-EC"/>
</dbReference>
<evidence type="ECO:0000313" key="9">
    <source>
        <dbReference type="EMBL" id="RII00978.1"/>
    </source>
</evidence>
<comment type="caution">
    <text evidence="5">Lacks conserved residue(s) required for the propagation of feature annotation.</text>
</comment>
<accession>A0A399FX28</accession>
<organism evidence="9 10">
    <name type="scientific">candidate division NPL-UPA2 bacterium Unc8</name>
    <dbReference type="NCBI Taxonomy" id="1980939"/>
    <lineage>
        <taxon>Bacteria</taxon>
    </lineage>
</organism>
<dbReference type="InterPro" id="IPR022415">
    <property type="entry name" value="ATP-guanido_PTrfase_AS"/>
</dbReference>
<evidence type="ECO:0000256" key="5">
    <source>
        <dbReference type="HAMAP-Rule" id="MF_00602"/>
    </source>
</evidence>
<dbReference type="PROSITE" id="PS51510">
    <property type="entry name" value="PHOSPHAGEN_KINASE_C"/>
    <property type="match status" value="1"/>
</dbReference>
<keyword evidence="5" id="KW-0021">Allosteric enzyme</keyword>
<evidence type="ECO:0000256" key="7">
    <source>
        <dbReference type="RuleBase" id="RU000505"/>
    </source>
</evidence>
<dbReference type="EMBL" id="NDHY01000001">
    <property type="protein sequence ID" value="RII00978.1"/>
    <property type="molecule type" value="Genomic_DNA"/>
</dbReference>
<dbReference type="InterPro" id="IPR000749">
    <property type="entry name" value="ATP-guanido_PTrfase"/>
</dbReference>
<evidence type="ECO:0000256" key="3">
    <source>
        <dbReference type="ARBA" id="ARBA00022777"/>
    </source>
</evidence>
<comment type="caution">
    <text evidence="9">The sequence shown here is derived from an EMBL/GenBank/DDBJ whole genome shotgun (WGS) entry which is preliminary data.</text>
</comment>
<keyword evidence="1 5" id="KW-0808">Transferase</keyword>